<feature type="region of interest" description="Disordered" evidence="1">
    <location>
        <begin position="186"/>
        <end position="290"/>
    </location>
</feature>
<feature type="compositionally biased region" description="Basic and acidic residues" evidence="1">
    <location>
        <begin position="345"/>
        <end position="354"/>
    </location>
</feature>
<gene>
    <name evidence="2" type="ORF">HK100_010277</name>
</gene>
<comment type="caution">
    <text evidence="2">The sequence shown here is derived from an EMBL/GenBank/DDBJ whole genome shotgun (WGS) entry which is preliminary data.</text>
</comment>
<evidence type="ECO:0000313" key="3">
    <source>
        <dbReference type="Proteomes" id="UP001211907"/>
    </source>
</evidence>
<feature type="compositionally biased region" description="Polar residues" evidence="1">
    <location>
        <begin position="325"/>
        <end position="344"/>
    </location>
</feature>
<feature type="compositionally biased region" description="Basic and acidic residues" evidence="1">
    <location>
        <begin position="152"/>
        <end position="162"/>
    </location>
</feature>
<dbReference type="EMBL" id="JADGJH010000561">
    <property type="protein sequence ID" value="KAJ3126401.1"/>
    <property type="molecule type" value="Genomic_DNA"/>
</dbReference>
<feature type="compositionally biased region" description="Basic residues" evidence="1">
    <location>
        <begin position="241"/>
        <end position="252"/>
    </location>
</feature>
<feature type="region of interest" description="Disordered" evidence="1">
    <location>
        <begin position="88"/>
        <end position="134"/>
    </location>
</feature>
<keyword evidence="3" id="KW-1185">Reference proteome</keyword>
<feature type="region of interest" description="Disordered" evidence="1">
    <location>
        <begin position="324"/>
        <end position="377"/>
    </location>
</feature>
<protein>
    <submittedName>
        <fullName evidence="2">Uncharacterized protein</fullName>
    </submittedName>
</protein>
<dbReference type="Proteomes" id="UP001211907">
    <property type="component" value="Unassembled WGS sequence"/>
</dbReference>
<dbReference type="AlphaFoldDB" id="A0AAD5T3T7"/>
<accession>A0AAD5T3T7</accession>
<feature type="compositionally biased region" description="Polar residues" evidence="1">
    <location>
        <begin position="89"/>
        <end position="101"/>
    </location>
</feature>
<feature type="compositionally biased region" description="Polar residues" evidence="1">
    <location>
        <begin position="125"/>
        <end position="134"/>
    </location>
</feature>
<reference evidence="2" key="1">
    <citation type="submission" date="2020-05" db="EMBL/GenBank/DDBJ databases">
        <title>Phylogenomic resolution of chytrid fungi.</title>
        <authorList>
            <person name="Stajich J.E."/>
            <person name="Amses K."/>
            <person name="Simmons R."/>
            <person name="Seto K."/>
            <person name="Myers J."/>
            <person name="Bonds A."/>
            <person name="Quandt C.A."/>
            <person name="Barry K."/>
            <person name="Liu P."/>
            <person name="Grigoriev I."/>
            <person name="Longcore J.E."/>
            <person name="James T.Y."/>
        </authorList>
    </citation>
    <scope>NUCLEOTIDE SEQUENCE</scope>
    <source>
        <strain evidence="2">JEL0513</strain>
    </source>
</reference>
<feature type="region of interest" description="Disordered" evidence="1">
    <location>
        <begin position="146"/>
        <end position="165"/>
    </location>
</feature>
<evidence type="ECO:0000256" key="1">
    <source>
        <dbReference type="SAM" id="MobiDB-lite"/>
    </source>
</evidence>
<name>A0AAD5T3T7_9FUNG</name>
<evidence type="ECO:0000313" key="2">
    <source>
        <dbReference type="EMBL" id="KAJ3126401.1"/>
    </source>
</evidence>
<feature type="compositionally biased region" description="Polar residues" evidence="1">
    <location>
        <begin position="261"/>
        <end position="273"/>
    </location>
</feature>
<feature type="compositionally biased region" description="Low complexity" evidence="1">
    <location>
        <begin position="102"/>
        <end position="123"/>
    </location>
</feature>
<sequence>MLRSNYSGLGGKQTYNMPEVPLRVAIKHSQRNSDIFAPPAEGPRTVHGTGGGKRFDRNASTVFGAAWNDQPSSLRRERDNVPSRMASDIFNTNNPSSNITVSNNSNDYSSNNNEIVNNNGEISAPANNINNNYQPSLLEETPLTRRYSPKNCDQDYLDHDEPSLSPEEEDAFKFYQLQKQQLRLEEEQQQQYQQQHREQQHHQQLQQQQQNSLPPRDYSSPRSATFNNIFSDSPPASYHPTTHKRNNHHKHTNIFNDHDSSQSPLTSRASSVTLPFFPPHSASGGGGGINIDQLNGSAANIDLPRSGRRHFNVPSKSAIFDYPSVEQSRADSGNSYKGSLSVTTTRRDSNRSAEDQLGYESNNNSGGGGGSGIGAVPTGERYISRHGSETIVTAAAGIGSDRLSTGVGESNEFRSGGLSSSDLNRERFGRGRRLAFEQSQIFF</sequence>
<feature type="compositionally biased region" description="Polar residues" evidence="1">
    <location>
        <begin position="220"/>
        <end position="231"/>
    </location>
</feature>
<organism evidence="2 3">
    <name type="scientific">Physocladia obscura</name>
    <dbReference type="NCBI Taxonomy" id="109957"/>
    <lineage>
        <taxon>Eukaryota</taxon>
        <taxon>Fungi</taxon>
        <taxon>Fungi incertae sedis</taxon>
        <taxon>Chytridiomycota</taxon>
        <taxon>Chytridiomycota incertae sedis</taxon>
        <taxon>Chytridiomycetes</taxon>
        <taxon>Chytridiales</taxon>
        <taxon>Chytriomycetaceae</taxon>
        <taxon>Physocladia</taxon>
    </lineage>
</organism>
<proteinExistence type="predicted"/>